<evidence type="ECO:0000259" key="5">
    <source>
        <dbReference type="Pfam" id="PF23598"/>
    </source>
</evidence>
<keyword evidence="6" id="KW-0808">Transferase</keyword>
<keyword evidence="3" id="KW-0067">ATP-binding</keyword>
<dbReference type="InterPro" id="IPR006553">
    <property type="entry name" value="Leu-rich_rpt_Cys-con_subtyp"/>
</dbReference>
<keyword evidence="2" id="KW-0547">Nucleotide-binding</keyword>
<dbReference type="GO" id="GO:0016301">
    <property type="term" value="F:kinase activity"/>
    <property type="evidence" value="ECO:0007669"/>
    <property type="project" value="UniProtKB-KW"/>
</dbReference>
<evidence type="ECO:0000256" key="3">
    <source>
        <dbReference type="ARBA" id="ARBA00022840"/>
    </source>
</evidence>
<dbReference type="SUPFAM" id="SSF52540">
    <property type="entry name" value="P-loop containing nucleoside triphosphate hydrolases"/>
    <property type="match status" value="1"/>
</dbReference>
<keyword evidence="6" id="KW-0418">Kinase</keyword>
<feature type="domain" description="Disease resistance R13L4/SHOC-2-like LRR" evidence="5">
    <location>
        <begin position="1858"/>
        <end position="2052"/>
    </location>
</feature>
<dbReference type="InterPro" id="IPR007111">
    <property type="entry name" value="NACHT_NTPase"/>
</dbReference>
<feature type="domain" description="NACHT" evidence="4">
    <location>
        <begin position="899"/>
        <end position="1070"/>
    </location>
</feature>
<proteinExistence type="predicted"/>
<evidence type="ECO:0000259" key="4">
    <source>
        <dbReference type="Pfam" id="PF05729"/>
    </source>
</evidence>
<dbReference type="OrthoDB" id="263256at2759"/>
<organism evidence="6 7">
    <name type="scientific">Bodo saltans</name>
    <name type="common">Flagellated protozoan</name>
    <dbReference type="NCBI Taxonomy" id="75058"/>
    <lineage>
        <taxon>Eukaryota</taxon>
        <taxon>Discoba</taxon>
        <taxon>Euglenozoa</taxon>
        <taxon>Kinetoplastea</taxon>
        <taxon>Metakinetoplastina</taxon>
        <taxon>Eubodonida</taxon>
        <taxon>Bodonidae</taxon>
        <taxon>Bodo</taxon>
    </lineage>
</organism>
<dbReference type="SMART" id="SM00367">
    <property type="entry name" value="LRR_CC"/>
    <property type="match status" value="8"/>
</dbReference>
<dbReference type="GO" id="GO:0031146">
    <property type="term" value="P:SCF-dependent proteasomal ubiquitin-dependent protein catabolic process"/>
    <property type="evidence" value="ECO:0007669"/>
    <property type="project" value="TreeGrafter"/>
</dbReference>
<dbReference type="Gene3D" id="3.40.50.300">
    <property type="entry name" value="P-loop containing nucleotide triphosphate hydrolases"/>
    <property type="match status" value="1"/>
</dbReference>
<dbReference type="SUPFAM" id="SSF52047">
    <property type="entry name" value="RNI-like"/>
    <property type="match status" value="1"/>
</dbReference>
<dbReference type="EMBL" id="CYKH01000356">
    <property type="protein sequence ID" value="CUF56672.1"/>
    <property type="molecule type" value="Genomic_DNA"/>
</dbReference>
<feature type="non-terminal residue" evidence="6">
    <location>
        <position position="2059"/>
    </location>
</feature>
<sequence>MATVVEKHQPAADAQSTTGAFEILVRSIHAHKKAYDYHLQLTVGIGGGSGGAPQKFLPLSLWNKSTPSPPEWWDEESSMVKVPHTHDGNCWTLADGSNSDYIALPKHHQEQQKVKVEFRLQKVKHSSGNSNNSARPSHKSNAYPAKLVISLEQCEAPLTFGETATVVVCIKRVTWEAVNNAPHLAVCPKKISRSTPIILTVSDAADEMRMAASQVICGSRVHKLLSEWGGVLDGVGGLLAPLVQTLPFGELLVTAAASIFGAVMRNGAVMELVADICGQTALMLRVLAQASVQRLIIADPSTHALLEKLVGILQGTVHIVHEYRNAGPLSQLWNASNRLDAFEETSKSIHDIFTLLSQLTTFRVQADQAAVLGTFSERIEAMRALQLLTADQLTAHLLPQLVGLLSNGPPCSTDGPLLQAADFNATVQQMHVQLRDDVGRLTTDLLMQQLEEHEATLDDSLHAAVSLITKNVATVVEASGKAAVATLATTMRSLLDDAMGNVIPQSVKRAVDDAFKDHLADLHQTLIDVIASTWASTLQKELELAGTQVQEHTVHTIDVAQLQVESQQTSLGQRLDAATRAHQVAAVTLTNALKEALDEQLGATISTVRDEAASVRASVADMNLSAVDRIAVLHVCFTEVTSEFHVQHRILEKMYTKIDELYDVNGKLSSAQIELTEVLNAIPIEIRNALAPDMQRLCQQLRFHDASTKSLVFSMLEHSLRSILSTYSGLKSMQHQHYRKTKQLIQTLEVQQQDMLALQREQRDVSNTILAQQNEMLLRQHDMIAMLSGRRPIPQAALIYDASEDSGDRLSEAQRQCILSPLEVLRMELRCLFSDLHAHECSTVAPGIELNRMMLYTSLRIVQSVSPSAHKESAADNYEGASMDSSKVLTIMEAQDARFLLVEGRAGIGKTTWAIHLAQLQDYRLGVVVFVRLSEVAQYLEGKATNAALSPRELLYISFGCDTRRIGLVERVFFSLRLNKQKIVWLIDGLDEVISNQNVLLKSLIKAIDSVASKTASTATSPHMFGAGDVIVVTSREERGGAFSSAQFIATINPWSEKEAVSYVRSYFAQQGVRNAIFSASCATSIASCVDRAITAVREQRFGSFSTLPIVLEMLCWSSAINPTMSNSVTELYENTINLKISMAQEKHGTSWSSSPKEIVDFCKVVSRSETVNGVFFTVSTVKGVDNVSIDLIRSGLVRECFGATITRKIVRFIHKSFLEYFQALYFSEHLDELSTTMVDFVIPTAHRTQLSIECLLHTSRQDIIRVVSDIDTHVEIELECCRSLSSDICVVWLTGESERAMFAAGRTPTSSSTVSCVWDHRKCNKKILSRIPLQKNVPNFLVVFPKSGGSIVPVRCTLTTLSNEVQLHVSLRLPLCDIPGYRQQRNFFQFLTEMTKKSDRNNNKKAKLLSFLIERLQYYHSRVASSMDGTERSLVFSSSLPTTISVVATSKHSKASALSDMGLAIVTECAACLENHDKFGKLLERVKEATSLYGGLCESLGIRSKVIFEWALLPVARYGTWAMWMSLEDCIPKKVIDSLSSSDTVLQEALVASMMNNRQDITKQLVARNVRVNLLLACRLGATSVVQREIKSLIALHKPQKLDEVLTQVFTELFTAAQFETANVVWDELAAVASSLICLWNYFFSYFINDNNTTANAAEVRNWLIQQWSRAAQTDSLMHSQIEQHAIQRFPPRLINNAINAGIVTANGLLCAPNHYVATCDRSTGSASNIVRLHFTHVEFPSTCWSNLLTSVANVRHLNVHSSPRLHELLNACRASLEELSISCNSTPLTVPPQRLDSLRRLALHNCVIDESLVAFLCRVPTTLQATQFDNAGPLLQFNSEASHATGASPHIAINSALSQISTLPHLQSIDLSRWHMITGAGVSSIAALMQLQHLDLSWCDKITDAGVSSIAALMQLQHLELRGCKVITDAGVSSIAALTQLQYLDLSSCDKITDAGVSSIAALTQLQYLNLSSCDKITDAGVSSIAALTQLQHLNLSWCKVMTDAGVSSIATLTLMQCLDLSRCENITDAGVRSNAALTQLRHLNLRGCNNITDAGV</sequence>
<evidence type="ECO:0000256" key="2">
    <source>
        <dbReference type="ARBA" id="ARBA00022741"/>
    </source>
</evidence>
<dbReference type="Pfam" id="PF05729">
    <property type="entry name" value="NACHT"/>
    <property type="match status" value="1"/>
</dbReference>
<dbReference type="InterPro" id="IPR032675">
    <property type="entry name" value="LRR_dom_sf"/>
</dbReference>
<keyword evidence="6" id="KW-0675">Receptor</keyword>
<dbReference type="GO" id="GO:0019005">
    <property type="term" value="C:SCF ubiquitin ligase complex"/>
    <property type="evidence" value="ECO:0007669"/>
    <property type="project" value="TreeGrafter"/>
</dbReference>
<dbReference type="VEuPathDB" id="TriTrypDB:BSAL_63685"/>
<dbReference type="Proteomes" id="UP000051952">
    <property type="component" value="Unassembled WGS sequence"/>
</dbReference>
<reference evidence="7" key="1">
    <citation type="submission" date="2015-09" db="EMBL/GenBank/DDBJ databases">
        <authorList>
            <consortium name="Pathogen Informatics"/>
        </authorList>
    </citation>
    <scope>NUCLEOTIDE SEQUENCE [LARGE SCALE GENOMIC DNA]</scope>
    <source>
        <strain evidence="7">Lake Konstanz</strain>
    </source>
</reference>
<protein>
    <submittedName>
        <fullName evidence="6">Receptor-type protein kinase, putative</fullName>
    </submittedName>
</protein>
<evidence type="ECO:0000313" key="7">
    <source>
        <dbReference type="Proteomes" id="UP000051952"/>
    </source>
</evidence>
<gene>
    <name evidence="6" type="ORF">BSAL_63685</name>
</gene>
<evidence type="ECO:0000256" key="1">
    <source>
        <dbReference type="ARBA" id="ARBA00022737"/>
    </source>
</evidence>
<dbReference type="Gene3D" id="3.80.10.10">
    <property type="entry name" value="Ribonuclease Inhibitor"/>
    <property type="match status" value="3"/>
</dbReference>
<dbReference type="Pfam" id="PF23598">
    <property type="entry name" value="LRR_14"/>
    <property type="match status" value="1"/>
</dbReference>
<dbReference type="InterPro" id="IPR055414">
    <property type="entry name" value="LRR_R13L4/SHOC2-like"/>
</dbReference>
<dbReference type="PRINTS" id="PR00364">
    <property type="entry name" value="DISEASERSIST"/>
</dbReference>
<name>A0A0S4ISN9_BODSA</name>
<dbReference type="GO" id="GO:0005524">
    <property type="term" value="F:ATP binding"/>
    <property type="evidence" value="ECO:0007669"/>
    <property type="project" value="UniProtKB-KW"/>
</dbReference>
<keyword evidence="7" id="KW-1185">Reference proteome</keyword>
<dbReference type="InterPro" id="IPR027417">
    <property type="entry name" value="P-loop_NTPase"/>
</dbReference>
<keyword evidence="1" id="KW-0677">Repeat</keyword>
<dbReference type="PANTHER" id="PTHR13318">
    <property type="entry name" value="PARTNER OF PAIRED, ISOFORM B-RELATED"/>
    <property type="match status" value="1"/>
</dbReference>
<evidence type="ECO:0000313" key="6">
    <source>
        <dbReference type="EMBL" id="CUF56672.1"/>
    </source>
</evidence>
<accession>A0A0S4ISN9</accession>